<reference evidence="3" key="1">
    <citation type="submission" date="2016-08" db="EMBL/GenBank/DDBJ databases">
        <authorList>
            <person name="Varghese N."/>
            <person name="Submissions Spin"/>
        </authorList>
    </citation>
    <scope>NUCLEOTIDE SEQUENCE [LARGE SCALE GENOMIC DNA]</scope>
    <source>
        <strain evidence="3">ERR11</strain>
    </source>
</reference>
<evidence type="ECO:0000256" key="1">
    <source>
        <dbReference type="SAM" id="Phobius"/>
    </source>
</evidence>
<name>A0A1C3W058_9BRAD</name>
<dbReference type="EMBL" id="FMAI01000006">
    <property type="protein sequence ID" value="SCB33383.1"/>
    <property type="molecule type" value="Genomic_DNA"/>
</dbReference>
<gene>
    <name evidence="2" type="ORF">GA0061098_1006113</name>
</gene>
<feature type="transmembrane region" description="Helical" evidence="1">
    <location>
        <begin position="28"/>
        <end position="56"/>
    </location>
</feature>
<evidence type="ECO:0000313" key="3">
    <source>
        <dbReference type="Proteomes" id="UP000199184"/>
    </source>
</evidence>
<proteinExistence type="predicted"/>
<dbReference type="Proteomes" id="UP000199184">
    <property type="component" value="Unassembled WGS sequence"/>
</dbReference>
<accession>A0A1C3W058</accession>
<dbReference type="RefSeq" id="WP_161499975.1">
    <property type="nucleotide sequence ID" value="NZ_FMAI01000006.1"/>
</dbReference>
<protein>
    <submittedName>
        <fullName evidence="2">Uncharacterized protein</fullName>
    </submittedName>
</protein>
<dbReference type="AlphaFoldDB" id="A0A1C3W058"/>
<evidence type="ECO:0000313" key="2">
    <source>
        <dbReference type="EMBL" id="SCB33383.1"/>
    </source>
</evidence>
<organism evidence="2 3">
    <name type="scientific">Bradyrhizobium shewense</name>
    <dbReference type="NCBI Taxonomy" id="1761772"/>
    <lineage>
        <taxon>Bacteria</taxon>
        <taxon>Pseudomonadati</taxon>
        <taxon>Pseudomonadota</taxon>
        <taxon>Alphaproteobacteria</taxon>
        <taxon>Hyphomicrobiales</taxon>
        <taxon>Nitrobacteraceae</taxon>
        <taxon>Bradyrhizobium</taxon>
    </lineage>
</organism>
<keyword evidence="3" id="KW-1185">Reference proteome</keyword>
<keyword evidence="1" id="KW-0472">Membrane</keyword>
<keyword evidence="1" id="KW-1133">Transmembrane helix</keyword>
<keyword evidence="1" id="KW-0812">Transmembrane</keyword>
<sequence length="57" mass="6204">MVFPVMTQEAAAPANVPTQRQRTDLLGIAYLGTIGIVMLAWIAGLVWGAIAFFNWLV</sequence>